<dbReference type="Ensembl" id="ENSPSMT00000011260.1">
    <property type="protein sequence ID" value="ENSPSMP00000009604.1"/>
    <property type="gene ID" value="ENSPSMG00000007033.1"/>
</dbReference>
<dbReference type="AlphaFoldDB" id="A0A8C8YVP6"/>
<keyword evidence="3" id="KW-1185">Reference proteome</keyword>
<evidence type="ECO:0008006" key="4">
    <source>
        <dbReference type="Google" id="ProtNLM"/>
    </source>
</evidence>
<dbReference type="PANTHER" id="PTHR47115">
    <property type="entry name" value="COILED-COIL DOMAIN-CONTAINING PROTEIN 183"/>
    <property type="match status" value="1"/>
</dbReference>
<accession>A0A8C8YVP6</accession>
<protein>
    <recommendedName>
        <fullName evidence="4">Coiled-coil domain-containing protein 183</fullName>
    </recommendedName>
</protein>
<evidence type="ECO:0000313" key="2">
    <source>
        <dbReference type="Ensembl" id="ENSPSMP00000009604.1"/>
    </source>
</evidence>
<dbReference type="Proteomes" id="UP000694414">
    <property type="component" value="Unplaced"/>
</dbReference>
<feature type="region of interest" description="Disordered" evidence="1">
    <location>
        <begin position="261"/>
        <end position="314"/>
    </location>
</feature>
<dbReference type="PANTHER" id="PTHR47115:SF1">
    <property type="entry name" value="COILED-COIL DOMAIN-CONTAINING PROTEIN 183"/>
    <property type="match status" value="1"/>
</dbReference>
<sequence>MRATIKRHSEADVEEQRQELKTITRLQEQCRALQIQGMREKSAENKATLALLRSNIRRGAQDWALAKKCDQWTVSRACGKDAPLRLAHCRSTVEVARERLRKYVFDRVNVHNVLIHLVRRRGQKLENMQLELAGLCGQPNASKEEQRLLQVIRQLENNIEKTVVKITTSQQVQLLYLDLLDYLKQVLVGYPTELDKLQNLVANYCSELSDMTVMSQDAMMITDEVKRNMRQGEASFIEERRARENRLNQQKKLIDKIRTKETSEKYRRVSPRPCPAPPPPLLSGRFTPCRGQGSPSSSSSPIRARRTWTILPTG</sequence>
<name>A0A8C8YVP6_PROSS</name>
<dbReference type="InterPro" id="IPR043247">
    <property type="entry name" value="CCDC183"/>
</dbReference>
<reference evidence="2" key="2">
    <citation type="submission" date="2025-09" db="UniProtKB">
        <authorList>
            <consortium name="Ensembl"/>
        </authorList>
    </citation>
    <scope>IDENTIFICATION</scope>
</reference>
<feature type="compositionally biased region" description="Pro residues" evidence="1">
    <location>
        <begin position="272"/>
        <end position="281"/>
    </location>
</feature>
<dbReference type="GeneTree" id="ENSGT00940000153116"/>
<evidence type="ECO:0000313" key="3">
    <source>
        <dbReference type="Proteomes" id="UP000694414"/>
    </source>
</evidence>
<organism evidence="2 3">
    <name type="scientific">Prolemur simus</name>
    <name type="common">Greater bamboo lemur</name>
    <name type="synonym">Hapalemur simus</name>
    <dbReference type="NCBI Taxonomy" id="1328070"/>
    <lineage>
        <taxon>Eukaryota</taxon>
        <taxon>Metazoa</taxon>
        <taxon>Chordata</taxon>
        <taxon>Craniata</taxon>
        <taxon>Vertebrata</taxon>
        <taxon>Euteleostomi</taxon>
        <taxon>Mammalia</taxon>
        <taxon>Eutheria</taxon>
        <taxon>Euarchontoglires</taxon>
        <taxon>Primates</taxon>
        <taxon>Strepsirrhini</taxon>
        <taxon>Lemuriformes</taxon>
        <taxon>Lemuridae</taxon>
        <taxon>Prolemur</taxon>
    </lineage>
</organism>
<reference evidence="2" key="1">
    <citation type="submission" date="2025-08" db="UniProtKB">
        <authorList>
            <consortium name="Ensembl"/>
        </authorList>
    </citation>
    <scope>IDENTIFICATION</scope>
</reference>
<evidence type="ECO:0000256" key="1">
    <source>
        <dbReference type="SAM" id="MobiDB-lite"/>
    </source>
</evidence>
<proteinExistence type="predicted"/>